<dbReference type="GO" id="GO:0005634">
    <property type="term" value="C:nucleus"/>
    <property type="evidence" value="ECO:0007669"/>
    <property type="project" value="UniProtKB-SubCell"/>
</dbReference>
<evidence type="ECO:0000256" key="1">
    <source>
        <dbReference type="ARBA" id="ARBA00004123"/>
    </source>
</evidence>
<accession>A0A9P6RIL4</accession>
<reference evidence="10" key="1">
    <citation type="journal article" date="2020" name="Fungal Divers.">
        <title>Resolving the Mortierellaceae phylogeny through synthesis of multi-gene phylogenetics and phylogenomics.</title>
        <authorList>
            <person name="Vandepol N."/>
            <person name="Liber J."/>
            <person name="Desiro A."/>
            <person name="Na H."/>
            <person name="Kennedy M."/>
            <person name="Barry K."/>
            <person name="Grigoriev I.V."/>
            <person name="Miller A.N."/>
            <person name="O'Donnell K."/>
            <person name="Stajich J.E."/>
            <person name="Bonito G."/>
        </authorList>
    </citation>
    <scope>NUCLEOTIDE SEQUENCE</scope>
    <source>
        <strain evidence="10">NVP60</strain>
    </source>
</reference>
<evidence type="ECO:0000313" key="11">
    <source>
        <dbReference type="Proteomes" id="UP000823405"/>
    </source>
</evidence>
<keyword evidence="11" id="KW-1185">Reference proteome</keyword>
<keyword evidence="7" id="KW-0539">Nucleus</keyword>
<feature type="compositionally biased region" description="Basic and acidic residues" evidence="8">
    <location>
        <begin position="248"/>
        <end position="261"/>
    </location>
</feature>
<dbReference type="OrthoDB" id="20086at2759"/>
<evidence type="ECO:0000259" key="9">
    <source>
        <dbReference type="Pfam" id="PF09811"/>
    </source>
</evidence>
<dbReference type="InterPro" id="IPR038881">
    <property type="entry name" value="Yae1-like"/>
</dbReference>
<organism evidence="10 11">
    <name type="scientific">Linnemannia gamsii</name>
    <dbReference type="NCBI Taxonomy" id="64522"/>
    <lineage>
        <taxon>Eukaryota</taxon>
        <taxon>Fungi</taxon>
        <taxon>Fungi incertae sedis</taxon>
        <taxon>Mucoromycota</taxon>
        <taxon>Mortierellomycotina</taxon>
        <taxon>Mortierellomycetes</taxon>
        <taxon>Mortierellales</taxon>
        <taxon>Mortierellaceae</taxon>
        <taxon>Linnemannia</taxon>
    </lineage>
</organism>
<feature type="region of interest" description="Disordered" evidence="8">
    <location>
        <begin position="148"/>
        <end position="181"/>
    </location>
</feature>
<comment type="subcellular location">
    <subcellularLocation>
        <location evidence="2">Cytoplasm</location>
    </subcellularLocation>
    <subcellularLocation>
        <location evidence="1">Nucleus</location>
    </subcellularLocation>
</comment>
<keyword evidence="6" id="KW-0963">Cytoplasm</keyword>
<feature type="region of interest" description="Disordered" evidence="8">
    <location>
        <begin position="194"/>
        <end position="266"/>
    </location>
</feature>
<feature type="compositionally biased region" description="Basic and acidic residues" evidence="8">
    <location>
        <begin position="1"/>
        <end position="11"/>
    </location>
</feature>
<dbReference type="EMBL" id="JAAAIN010000195">
    <property type="protein sequence ID" value="KAG0318359.1"/>
    <property type="molecule type" value="Genomic_DNA"/>
</dbReference>
<feature type="domain" description="Essential protein Yae1 N-terminal" evidence="9">
    <location>
        <begin position="54"/>
        <end position="91"/>
    </location>
</feature>
<evidence type="ECO:0000256" key="7">
    <source>
        <dbReference type="ARBA" id="ARBA00023242"/>
    </source>
</evidence>
<evidence type="ECO:0000256" key="4">
    <source>
        <dbReference type="ARBA" id="ARBA00017286"/>
    </source>
</evidence>
<dbReference type="Pfam" id="PF09811">
    <property type="entry name" value="Yae1_N"/>
    <property type="match status" value="1"/>
</dbReference>
<dbReference type="InterPro" id="IPR019191">
    <property type="entry name" value="Essential_protein_Yae1_N"/>
</dbReference>
<comment type="caution">
    <text evidence="10">The sequence shown here is derived from an EMBL/GenBank/DDBJ whole genome shotgun (WGS) entry which is preliminary data.</text>
</comment>
<gene>
    <name evidence="10" type="ORF">BGZ97_003913</name>
</gene>
<protein>
    <recommendedName>
        <fullName evidence="5">Protein YAE1</fullName>
    </recommendedName>
    <alternativeName>
        <fullName evidence="4">Protein yae1</fullName>
    </alternativeName>
</protein>
<dbReference type="AlphaFoldDB" id="A0A9P6RIL4"/>
<feature type="region of interest" description="Disordered" evidence="8">
    <location>
        <begin position="1"/>
        <end position="31"/>
    </location>
</feature>
<evidence type="ECO:0000256" key="5">
    <source>
        <dbReference type="ARBA" id="ARBA00018400"/>
    </source>
</evidence>
<evidence type="ECO:0000256" key="3">
    <source>
        <dbReference type="ARBA" id="ARBA00007096"/>
    </source>
</evidence>
<sequence length="290" mass="31225">MSDPEHDDHSSMDVWEDEGGDNDDVWGNDDEVSYDRAIAQKEWDRLHENFGNTGYREGIEEGKVGTLQQGFNQGWSEGVQYGHELGRLRGLISPLLEYIRSSSPSSSQNGPLGHIKDKEGWIARATQVVKELVELDIAKVFDKAYFDDGRGPSSATSGKEKKDGCCVGGGGSTDEESNRSSSCCQKKAEADVVAGSQKSEHKSSVAAAVTAEASESSEPSAPSKSCCGGGGGNAGEGSCQSNKISSCQKDDKKTVESKWSSKPEQVVNEYRSRVRALLLEVNMETLSQTV</sequence>
<dbReference type="Proteomes" id="UP000823405">
    <property type="component" value="Unassembled WGS sequence"/>
</dbReference>
<evidence type="ECO:0000256" key="2">
    <source>
        <dbReference type="ARBA" id="ARBA00004496"/>
    </source>
</evidence>
<feature type="compositionally biased region" description="Low complexity" evidence="8">
    <location>
        <begin position="204"/>
        <end position="226"/>
    </location>
</feature>
<feature type="compositionally biased region" description="Acidic residues" evidence="8">
    <location>
        <begin position="14"/>
        <end position="31"/>
    </location>
</feature>
<name>A0A9P6RIL4_9FUNG</name>
<evidence type="ECO:0000313" key="10">
    <source>
        <dbReference type="EMBL" id="KAG0318359.1"/>
    </source>
</evidence>
<dbReference type="PANTHER" id="PTHR18829">
    <property type="entry name" value="PROTEIN YAE1 HOMOLOG"/>
    <property type="match status" value="1"/>
</dbReference>
<evidence type="ECO:0000256" key="6">
    <source>
        <dbReference type="ARBA" id="ARBA00022490"/>
    </source>
</evidence>
<dbReference type="GO" id="GO:0005737">
    <property type="term" value="C:cytoplasm"/>
    <property type="evidence" value="ECO:0007669"/>
    <property type="project" value="UniProtKB-SubCell"/>
</dbReference>
<dbReference type="PANTHER" id="PTHR18829:SF0">
    <property type="entry name" value="PROTEIN YAE1 HOMOLOG"/>
    <property type="match status" value="1"/>
</dbReference>
<proteinExistence type="inferred from homology"/>
<comment type="similarity">
    <text evidence="3">Belongs to the YAE1 family.</text>
</comment>
<evidence type="ECO:0000256" key="8">
    <source>
        <dbReference type="SAM" id="MobiDB-lite"/>
    </source>
</evidence>